<name>A0A560HCR1_9PROT</name>
<keyword evidence="1" id="KW-1133">Transmembrane helix</keyword>
<feature type="transmembrane region" description="Helical" evidence="1">
    <location>
        <begin position="53"/>
        <end position="72"/>
    </location>
</feature>
<proteinExistence type="predicted"/>
<dbReference type="Proteomes" id="UP000315751">
    <property type="component" value="Unassembled WGS sequence"/>
</dbReference>
<sequence>MSARFYWMATVQILVVMALASIYALTRVGPDALLPVHWGGDGQVNGYLRSPGALALSPLLTLVFAVALPALARFTPRAANLERSATAWRTARLSLTGMLALTHFVMVGRALGYPVDFTRTQPLIFGVFMILMGNVLGKIRQNDLLGIRTWWTRDDEWVWDQTHRFGGRLFVAGGFLLLALALWLPPFHMRGPGLTMAVLLPVALASVVRSYLYWRVRPSR</sequence>
<dbReference type="Pfam" id="PF13630">
    <property type="entry name" value="SdpI"/>
    <property type="match status" value="1"/>
</dbReference>
<feature type="transmembrane region" description="Helical" evidence="1">
    <location>
        <begin position="5"/>
        <end position="25"/>
    </location>
</feature>
<dbReference type="PANTHER" id="PTHR37810">
    <property type="entry name" value="IMMUNITY PROTEIN SDPI"/>
    <property type="match status" value="1"/>
</dbReference>
<dbReference type="InterPro" id="IPR026272">
    <property type="entry name" value="SdpI"/>
</dbReference>
<dbReference type="RefSeq" id="WP_145730003.1">
    <property type="nucleotide sequence ID" value="NZ_VITR01000003.1"/>
</dbReference>
<keyword evidence="1" id="KW-0472">Membrane</keyword>
<feature type="transmembrane region" description="Helical" evidence="1">
    <location>
        <begin position="123"/>
        <end position="139"/>
    </location>
</feature>
<dbReference type="PIRSF" id="PIRSF038959">
    <property type="entry name" value="SdpI"/>
    <property type="match status" value="1"/>
</dbReference>
<evidence type="ECO:0000256" key="1">
    <source>
        <dbReference type="SAM" id="Phobius"/>
    </source>
</evidence>
<keyword evidence="1" id="KW-0812">Transmembrane</keyword>
<feature type="transmembrane region" description="Helical" evidence="1">
    <location>
        <begin position="169"/>
        <end position="188"/>
    </location>
</feature>
<feature type="transmembrane region" description="Helical" evidence="1">
    <location>
        <begin position="93"/>
        <end position="111"/>
    </location>
</feature>
<reference evidence="2 3" key="1">
    <citation type="submission" date="2019-06" db="EMBL/GenBank/DDBJ databases">
        <title>Genomic Encyclopedia of Type Strains, Phase IV (KMG-V): Genome sequencing to study the core and pangenomes of soil and plant-associated prokaryotes.</title>
        <authorList>
            <person name="Whitman W."/>
        </authorList>
    </citation>
    <scope>NUCLEOTIDE SEQUENCE [LARGE SCALE GENOMIC DNA]</scope>
    <source>
        <strain evidence="2 3">BR 11622</strain>
    </source>
</reference>
<keyword evidence="3" id="KW-1185">Reference proteome</keyword>
<dbReference type="InterPro" id="IPR025962">
    <property type="entry name" value="SdpI/YhfL"/>
</dbReference>
<dbReference type="EMBL" id="VITR01000003">
    <property type="protein sequence ID" value="TWB44163.1"/>
    <property type="molecule type" value="Genomic_DNA"/>
</dbReference>
<dbReference type="GO" id="GO:0009636">
    <property type="term" value="P:response to toxic substance"/>
    <property type="evidence" value="ECO:0007669"/>
    <property type="project" value="TreeGrafter"/>
</dbReference>
<protein>
    <submittedName>
        <fullName evidence="2">Putative membrane protein</fullName>
    </submittedName>
</protein>
<accession>A0A560HCR1</accession>
<feature type="transmembrane region" description="Helical" evidence="1">
    <location>
        <begin position="194"/>
        <end position="214"/>
    </location>
</feature>
<evidence type="ECO:0000313" key="3">
    <source>
        <dbReference type="Proteomes" id="UP000315751"/>
    </source>
</evidence>
<dbReference type="AlphaFoldDB" id="A0A560HCR1"/>
<gene>
    <name evidence="2" type="ORF">FBZ90_10369</name>
</gene>
<organism evidence="2 3">
    <name type="scientific">Nitrospirillum amazonense</name>
    <dbReference type="NCBI Taxonomy" id="28077"/>
    <lineage>
        <taxon>Bacteria</taxon>
        <taxon>Pseudomonadati</taxon>
        <taxon>Pseudomonadota</taxon>
        <taxon>Alphaproteobacteria</taxon>
        <taxon>Rhodospirillales</taxon>
        <taxon>Azospirillaceae</taxon>
        <taxon>Nitrospirillum</taxon>
    </lineage>
</organism>
<evidence type="ECO:0000313" key="2">
    <source>
        <dbReference type="EMBL" id="TWB44163.1"/>
    </source>
</evidence>
<dbReference type="OrthoDB" id="9808690at2"/>
<dbReference type="PANTHER" id="PTHR37810:SF5">
    <property type="entry name" value="IMMUNITY PROTEIN SDPI"/>
    <property type="match status" value="1"/>
</dbReference>
<comment type="caution">
    <text evidence="2">The sequence shown here is derived from an EMBL/GenBank/DDBJ whole genome shotgun (WGS) entry which is preliminary data.</text>
</comment>